<evidence type="ECO:0000256" key="1">
    <source>
        <dbReference type="SAM" id="Phobius"/>
    </source>
</evidence>
<feature type="transmembrane region" description="Helical" evidence="1">
    <location>
        <begin position="62"/>
        <end position="85"/>
    </location>
</feature>
<dbReference type="AlphaFoldDB" id="A0A9P9YLH3"/>
<proteinExistence type="predicted"/>
<comment type="caution">
    <text evidence="2">The sequence shown here is derived from an EMBL/GenBank/DDBJ whole genome shotgun (WGS) entry which is preliminary data.</text>
</comment>
<dbReference type="Proteomes" id="UP001059596">
    <property type="component" value="Unassembled WGS sequence"/>
</dbReference>
<name>A0A9P9YLH3_9MUSC</name>
<reference evidence="2" key="1">
    <citation type="journal article" date="2023" name="Genome Biol. Evol.">
        <title>Long-read-based Genome Assembly of Drosophila gunungcola Reveals Fewer Chemosensory Genes in Flower-breeding Species.</title>
        <authorList>
            <person name="Negi A."/>
            <person name="Liao B.Y."/>
            <person name="Yeh S.D."/>
        </authorList>
    </citation>
    <scope>NUCLEOTIDE SEQUENCE</scope>
    <source>
        <strain evidence="2">Sukarami</strain>
    </source>
</reference>
<evidence type="ECO:0000313" key="2">
    <source>
        <dbReference type="EMBL" id="KAI8039159.1"/>
    </source>
</evidence>
<keyword evidence="1" id="KW-0812">Transmembrane</keyword>
<accession>A0A9P9YLH3</accession>
<feature type="transmembrane region" description="Helical" evidence="1">
    <location>
        <begin position="31"/>
        <end position="50"/>
    </location>
</feature>
<gene>
    <name evidence="2" type="ORF">M5D96_007876</name>
</gene>
<keyword evidence="3" id="KW-1185">Reference proteome</keyword>
<keyword evidence="1" id="KW-0472">Membrane</keyword>
<organism evidence="2 3">
    <name type="scientific">Drosophila gunungcola</name>
    <name type="common">fruit fly</name>
    <dbReference type="NCBI Taxonomy" id="103775"/>
    <lineage>
        <taxon>Eukaryota</taxon>
        <taxon>Metazoa</taxon>
        <taxon>Ecdysozoa</taxon>
        <taxon>Arthropoda</taxon>
        <taxon>Hexapoda</taxon>
        <taxon>Insecta</taxon>
        <taxon>Pterygota</taxon>
        <taxon>Neoptera</taxon>
        <taxon>Endopterygota</taxon>
        <taxon>Diptera</taxon>
        <taxon>Brachycera</taxon>
        <taxon>Muscomorpha</taxon>
        <taxon>Ephydroidea</taxon>
        <taxon>Drosophilidae</taxon>
        <taxon>Drosophila</taxon>
        <taxon>Sophophora</taxon>
    </lineage>
</organism>
<dbReference type="EMBL" id="JAMKOV010000006">
    <property type="protein sequence ID" value="KAI8039159.1"/>
    <property type="molecule type" value="Genomic_DNA"/>
</dbReference>
<keyword evidence="1" id="KW-1133">Transmembrane helix</keyword>
<protein>
    <submittedName>
        <fullName evidence="2">Uncharacterized protein</fullName>
    </submittedName>
</protein>
<feature type="non-terminal residue" evidence="2">
    <location>
        <position position="1"/>
    </location>
</feature>
<evidence type="ECO:0000313" key="3">
    <source>
        <dbReference type="Proteomes" id="UP001059596"/>
    </source>
</evidence>
<sequence length="114" mass="13184">KRSNYLPLRKNAVVQRSLDLRLRGAQAKTNFKICFFYLVILSILFLDIWQLHYSCNRTYWRFQAECIICTIIALNALACFGKYLWLTCGGHQVIGTENQKCLLDGKNGLFFLGV</sequence>